<evidence type="ECO:0000256" key="6">
    <source>
        <dbReference type="SAM" id="MobiDB-lite"/>
    </source>
</evidence>
<reference evidence="8 9" key="1">
    <citation type="submission" date="2021-08" db="EMBL/GenBank/DDBJ databases">
        <title>Draft Genome Sequence of Phanerochaete sordida strain YK-624.</title>
        <authorList>
            <person name="Mori T."/>
            <person name="Dohra H."/>
            <person name="Suzuki T."/>
            <person name="Kawagishi H."/>
            <person name="Hirai H."/>
        </authorList>
    </citation>
    <scope>NUCLEOTIDE SEQUENCE [LARGE SCALE GENOMIC DNA]</scope>
    <source>
        <strain evidence="8 9">YK-624</strain>
    </source>
</reference>
<dbReference type="GO" id="GO:0005737">
    <property type="term" value="C:cytoplasm"/>
    <property type="evidence" value="ECO:0007669"/>
    <property type="project" value="UniProtKB-SubCell"/>
</dbReference>
<evidence type="ECO:0000313" key="8">
    <source>
        <dbReference type="EMBL" id="GJE84936.1"/>
    </source>
</evidence>
<evidence type="ECO:0000259" key="7">
    <source>
        <dbReference type="PROSITE" id="PS50030"/>
    </source>
</evidence>
<gene>
    <name evidence="8" type="ORF">PsYK624_010120</name>
</gene>
<proteinExistence type="predicted"/>
<feature type="region of interest" description="Disordered" evidence="6">
    <location>
        <begin position="1"/>
        <end position="31"/>
    </location>
</feature>
<evidence type="ECO:0000256" key="1">
    <source>
        <dbReference type="ARBA" id="ARBA00004496"/>
    </source>
</evidence>
<keyword evidence="9" id="KW-1185">Reference proteome</keyword>
<evidence type="ECO:0000313" key="9">
    <source>
        <dbReference type="Proteomes" id="UP000703269"/>
    </source>
</evidence>
<dbReference type="EMBL" id="BPQB01000001">
    <property type="protein sequence ID" value="GJE84936.1"/>
    <property type="molecule type" value="Genomic_DNA"/>
</dbReference>
<comment type="caution">
    <text evidence="8">The sequence shown here is derived from an EMBL/GenBank/DDBJ whole genome shotgun (WGS) entry which is preliminary data.</text>
</comment>
<dbReference type="PROSITE" id="PS50030">
    <property type="entry name" value="UBA"/>
    <property type="match status" value="1"/>
</dbReference>
<evidence type="ECO:0000256" key="2">
    <source>
        <dbReference type="ARBA" id="ARBA00022490"/>
    </source>
</evidence>
<evidence type="ECO:0000256" key="3">
    <source>
        <dbReference type="ARBA" id="ARBA00022553"/>
    </source>
</evidence>
<evidence type="ECO:0000256" key="5">
    <source>
        <dbReference type="ARBA" id="ARBA00022917"/>
    </source>
</evidence>
<keyword evidence="4" id="KW-0378">Hydrolase</keyword>
<dbReference type="InterPro" id="IPR015033">
    <property type="entry name" value="HBS1-like_N"/>
</dbReference>
<comment type="subcellular location">
    <subcellularLocation>
        <location evidence="1">Cytoplasm</location>
    </subcellularLocation>
</comment>
<protein>
    <recommendedName>
        <fullName evidence="7">UBA domain-containing protein</fullName>
    </recommendedName>
</protein>
<feature type="domain" description="UBA" evidence="7">
    <location>
        <begin position="40"/>
        <end position="82"/>
    </location>
</feature>
<organism evidence="8 9">
    <name type="scientific">Phanerochaete sordida</name>
    <dbReference type="NCBI Taxonomy" id="48140"/>
    <lineage>
        <taxon>Eukaryota</taxon>
        <taxon>Fungi</taxon>
        <taxon>Dikarya</taxon>
        <taxon>Basidiomycota</taxon>
        <taxon>Agaricomycotina</taxon>
        <taxon>Agaricomycetes</taxon>
        <taxon>Polyporales</taxon>
        <taxon>Phanerochaetaceae</taxon>
        <taxon>Phanerochaete</taxon>
    </lineage>
</organism>
<sequence length="143" mass="16191">MSRHRDVRNMNIEDELDDDAISDGGEADLPPEEYEQLMNGLDEIRATLGSAEASGFTDDFIKETLYHYYYDVDQAVDYLLEEQGRRQAVQERKGQAAARRTWANRAGGNNTGWSCCSPCHKSANRSASYLSPDRGRRGRVLLR</sequence>
<dbReference type="GO" id="GO:0006412">
    <property type="term" value="P:translation"/>
    <property type="evidence" value="ECO:0007669"/>
    <property type="project" value="UniProtKB-KW"/>
</dbReference>
<keyword evidence="3" id="KW-0597">Phosphoprotein</keyword>
<dbReference type="OrthoDB" id="342024at2759"/>
<dbReference type="InterPro" id="IPR037189">
    <property type="entry name" value="HBS1-like_N_sf"/>
</dbReference>
<feature type="compositionally biased region" description="Acidic residues" evidence="6">
    <location>
        <begin position="12"/>
        <end position="31"/>
    </location>
</feature>
<dbReference type="Proteomes" id="UP000703269">
    <property type="component" value="Unassembled WGS sequence"/>
</dbReference>
<keyword evidence="2" id="KW-0963">Cytoplasm</keyword>
<keyword evidence="5" id="KW-0648">Protein biosynthesis</keyword>
<dbReference type="SUPFAM" id="SSF109732">
    <property type="entry name" value="HBS1-like domain"/>
    <property type="match status" value="1"/>
</dbReference>
<dbReference type="InterPro" id="IPR015940">
    <property type="entry name" value="UBA"/>
</dbReference>
<accession>A0A9P3FYH8</accession>
<dbReference type="AlphaFoldDB" id="A0A9P3FYH8"/>
<dbReference type="Pfam" id="PF08938">
    <property type="entry name" value="HBS1_N"/>
    <property type="match status" value="1"/>
</dbReference>
<evidence type="ECO:0000256" key="4">
    <source>
        <dbReference type="ARBA" id="ARBA00022801"/>
    </source>
</evidence>
<dbReference type="GO" id="GO:0016787">
    <property type="term" value="F:hydrolase activity"/>
    <property type="evidence" value="ECO:0007669"/>
    <property type="project" value="UniProtKB-KW"/>
</dbReference>
<name>A0A9P3FYH8_9APHY</name>